<dbReference type="GO" id="GO:0009288">
    <property type="term" value="C:bacterial-type flagellum"/>
    <property type="evidence" value="ECO:0007669"/>
    <property type="project" value="InterPro"/>
</dbReference>
<dbReference type="InterPro" id="IPR001029">
    <property type="entry name" value="Flagellin_N"/>
</dbReference>
<evidence type="ECO:0000313" key="4">
    <source>
        <dbReference type="EMBL" id="OIQ85406.1"/>
    </source>
</evidence>
<organism evidence="4">
    <name type="scientific">mine drainage metagenome</name>
    <dbReference type="NCBI Taxonomy" id="410659"/>
    <lineage>
        <taxon>unclassified sequences</taxon>
        <taxon>metagenomes</taxon>
        <taxon>ecological metagenomes</taxon>
    </lineage>
</organism>
<sequence length="367" mass="36780">MNQLTAELNQIAQTTQFNGQNLLDGSTGTQNFQVGSNANQLIQANGANFLTSNYGDYRVQSDAAVVAGTTNVVASSVVIAGYLGSSTITTSATDTAKSIAASINSTATALTGVSATAVTNTNLAMQSGSSYSINITSDNATAQTVSFTVGAGQTSSDYASAISAFNALSSKTGVIAQYDAKNGGIELTNSTGNDISLTGAATNTGTIGMSSYTAAGGLGTSFAAGTATGVANGQVTLDSTGSFSVTDTSGLKIDGGATLGATLKSVASLDVTTFANSQLALSIVDAAISSVNAQRSTYGALQSRFQSTVTNLQTSAVNLSASRSRIQDTNYAAETANLTRGQILQQAGTAMLAQANAMPNSVLTLLK</sequence>
<proteinExistence type="predicted"/>
<dbReference type="GO" id="GO:0005198">
    <property type="term" value="F:structural molecule activity"/>
    <property type="evidence" value="ECO:0007669"/>
    <property type="project" value="InterPro"/>
</dbReference>
<dbReference type="Gene3D" id="1.20.1330.10">
    <property type="entry name" value="f41 fragment of flagellin, N-terminal domain"/>
    <property type="match status" value="1"/>
</dbReference>
<evidence type="ECO:0000259" key="2">
    <source>
        <dbReference type="Pfam" id="PF00669"/>
    </source>
</evidence>
<reference evidence="4" key="1">
    <citation type="submission" date="2016-10" db="EMBL/GenBank/DDBJ databases">
        <title>Sequence of Gallionella enrichment culture.</title>
        <authorList>
            <person name="Poehlein A."/>
            <person name="Muehling M."/>
            <person name="Daniel R."/>
        </authorList>
    </citation>
    <scope>NUCLEOTIDE SEQUENCE</scope>
</reference>
<dbReference type="Gene3D" id="2.30.220.10">
    <property type="entry name" value="f41 fragment of flagellin, C-terminal domain"/>
    <property type="match status" value="1"/>
</dbReference>
<dbReference type="Gene3D" id="6.10.10.10">
    <property type="entry name" value="Flagellar export chaperone, C-terminal domain"/>
    <property type="match status" value="1"/>
</dbReference>
<dbReference type="Gene3D" id="2.170.280.10">
    <property type="entry name" value="f41 fragment of flagellin, middle domain"/>
    <property type="match status" value="1"/>
</dbReference>
<dbReference type="AlphaFoldDB" id="A0A1J5QPA9"/>
<dbReference type="SUPFAM" id="SSF64518">
    <property type="entry name" value="Phase 1 flagellin"/>
    <property type="match status" value="1"/>
</dbReference>
<dbReference type="Pfam" id="PF00669">
    <property type="entry name" value="Flagellin_N"/>
    <property type="match status" value="1"/>
</dbReference>
<protein>
    <submittedName>
        <fullName evidence="4">B-type flagellin</fullName>
    </submittedName>
</protein>
<dbReference type="PANTHER" id="PTHR42792">
    <property type="entry name" value="FLAGELLIN"/>
    <property type="match status" value="1"/>
</dbReference>
<dbReference type="InterPro" id="IPR001492">
    <property type="entry name" value="Flagellin"/>
</dbReference>
<dbReference type="Pfam" id="PF00700">
    <property type="entry name" value="Flagellin_C"/>
    <property type="match status" value="1"/>
</dbReference>
<keyword evidence="1" id="KW-0975">Bacterial flagellum</keyword>
<feature type="domain" description="Flagellin C-terminal" evidence="3">
    <location>
        <begin position="281"/>
        <end position="366"/>
    </location>
</feature>
<evidence type="ECO:0000259" key="3">
    <source>
        <dbReference type="Pfam" id="PF00700"/>
    </source>
</evidence>
<keyword evidence="4" id="KW-0966">Cell projection</keyword>
<accession>A0A1J5QPA9</accession>
<evidence type="ECO:0000256" key="1">
    <source>
        <dbReference type="ARBA" id="ARBA00023143"/>
    </source>
</evidence>
<comment type="caution">
    <text evidence="4">The sequence shown here is derived from an EMBL/GenBank/DDBJ whole genome shotgun (WGS) entry which is preliminary data.</text>
</comment>
<gene>
    <name evidence="4" type="primary">fliC_5</name>
    <name evidence="4" type="ORF">GALL_327420</name>
</gene>
<keyword evidence="4" id="KW-0969">Cilium</keyword>
<keyword evidence="4" id="KW-0282">Flagellum</keyword>
<dbReference type="InterPro" id="IPR042187">
    <property type="entry name" value="Flagellin_C_sub2"/>
</dbReference>
<feature type="domain" description="Flagellin N-terminal" evidence="2">
    <location>
        <begin position="1"/>
        <end position="26"/>
    </location>
</feature>
<name>A0A1J5QPA9_9ZZZZ</name>
<dbReference type="EMBL" id="MLJW01000546">
    <property type="protein sequence ID" value="OIQ85406.1"/>
    <property type="molecule type" value="Genomic_DNA"/>
</dbReference>
<dbReference type="PANTHER" id="PTHR42792:SF2">
    <property type="entry name" value="FLAGELLIN"/>
    <property type="match status" value="1"/>
</dbReference>
<dbReference type="InterPro" id="IPR046358">
    <property type="entry name" value="Flagellin_C"/>
</dbReference>